<dbReference type="Proteomes" id="UP001317629">
    <property type="component" value="Chromosome"/>
</dbReference>
<evidence type="ECO:0000256" key="3">
    <source>
        <dbReference type="ARBA" id="ARBA00022722"/>
    </source>
</evidence>
<sequence>MGREILHVIDDILQEIAGVERVTAHKTLDDYKADWLLRHALQRAIEIISEASRALPEEVTSTQPHIRWRAIRAIGNVLRHEYQSISDEIIWNVLRDELPPLKAAVEAIKQNISAP</sequence>
<evidence type="ECO:0000313" key="7">
    <source>
        <dbReference type="Proteomes" id="UP001317629"/>
    </source>
</evidence>
<keyword evidence="1" id="KW-0597">Phosphoprotein</keyword>
<dbReference type="PANTHER" id="PTHR34139">
    <property type="entry name" value="UPF0331 PROTEIN MJ0127"/>
    <property type="match status" value="1"/>
</dbReference>
<evidence type="ECO:0000313" key="6">
    <source>
        <dbReference type="EMBL" id="BDV34631.1"/>
    </source>
</evidence>
<accession>A0ABM8E9G2</accession>
<evidence type="ECO:0008006" key="8">
    <source>
        <dbReference type="Google" id="ProtNLM"/>
    </source>
</evidence>
<proteinExistence type="predicted"/>
<keyword evidence="5" id="KW-0378">Hydrolase</keyword>
<keyword evidence="4" id="KW-0547">Nucleotide-binding</keyword>
<evidence type="ECO:0000256" key="5">
    <source>
        <dbReference type="ARBA" id="ARBA00022801"/>
    </source>
</evidence>
<dbReference type="EMBL" id="AP027142">
    <property type="protein sequence ID" value="BDV34631.1"/>
    <property type="molecule type" value="Genomic_DNA"/>
</dbReference>
<dbReference type="InterPro" id="IPR008201">
    <property type="entry name" value="HepT-like"/>
</dbReference>
<keyword evidence="7" id="KW-1185">Reference proteome</keyword>
<evidence type="ECO:0000256" key="2">
    <source>
        <dbReference type="ARBA" id="ARBA00022649"/>
    </source>
</evidence>
<name>A0ABM8E9G2_9HYPH</name>
<dbReference type="InterPro" id="IPR051813">
    <property type="entry name" value="HepT_RNase_toxin"/>
</dbReference>
<organism evidence="6 7">
    <name type="scientific">Methylocystis iwaonis</name>
    <dbReference type="NCBI Taxonomy" id="2885079"/>
    <lineage>
        <taxon>Bacteria</taxon>
        <taxon>Pseudomonadati</taxon>
        <taxon>Pseudomonadota</taxon>
        <taxon>Alphaproteobacteria</taxon>
        <taxon>Hyphomicrobiales</taxon>
        <taxon>Methylocystaceae</taxon>
        <taxon>Methylocystis</taxon>
    </lineage>
</organism>
<gene>
    <name evidence="6" type="ORF">SS37A_21600</name>
</gene>
<keyword evidence="2" id="KW-1277">Toxin-antitoxin system</keyword>
<dbReference type="RefSeq" id="WP_281927870.1">
    <property type="nucleotide sequence ID" value="NZ_AP027142.1"/>
</dbReference>
<keyword evidence="3" id="KW-0540">Nuclease</keyword>
<evidence type="ECO:0000256" key="1">
    <source>
        <dbReference type="ARBA" id="ARBA00022553"/>
    </source>
</evidence>
<protein>
    <recommendedName>
        <fullName evidence="8">DUF86 domain-containing protein</fullName>
    </recommendedName>
</protein>
<dbReference type="Pfam" id="PF01934">
    <property type="entry name" value="HepT-like"/>
    <property type="match status" value="1"/>
</dbReference>
<dbReference type="PANTHER" id="PTHR34139:SF1">
    <property type="entry name" value="RNASE MJ1380-RELATED"/>
    <property type="match status" value="1"/>
</dbReference>
<evidence type="ECO:0000256" key="4">
    <source>
        <dbReference type="ARBA" id="ARBA00022741"/>
    </source>
</evidence>
<reference evidence="6 7" key="1">
    <citation type="journal article" date="2023" name="Int. J. Syst. Evol. Microbiol.">
        <title>Methylocystis iwaonis sp. nov., a type II methane-oxidizing bacterium from surface soil of a rice paddy field in Japan, and emended description of the genus Methylocystis (ex Whittenbury et al. 1970) Bowman et al. 1993.</title>
        <authorList>
            <person name="Kaise H."/>
            <person name="Sawadogo J.B."/>
            <person name="Alam M.S."/>
            <person name="Ueno C."/>
            <person name="Dianou D."/>
            <person name="Shinjo R."/>
            <person name="Asakawa S."/>
        </authorList>
    </citation>
    <scope>NUCLEOTIDE SEQUENCE [LARGE SCALE GENOMIC DNA]</scope>
    <source>
        <strain evidence="6 7">SS37A-Re</strain>
    </source>
</reference>